<proteinExistence type="predicted"/>
<dbReference type="EMBL" id="NRGP01000004">
    <property type="protein sequence ID" value="PCC47898.1"/>
    <property type="molecule type" value="Genomic_DNA"/>
</dbReference>
<keyword evidence="1" id="KW-1133">Transmembrane helix</keyword>
<keyword evidence="1" id="KW-0812">Transmembrane</keyword>
<reference evidence="4 7" key="2">
    <citation type="submission" date="2017-03" db="EMBL/GenBank/DDBJ databases">
        <authorList>
            <person name="Afonso C.L."/>
            <person name="Miller P.J."/>
            <person name="Scott M.A."/>
            <person name="Spackman E."/>
            <person name="Goraichik I."/>
            <person name="Dimitrov K.M."/>
            <person name="Suarez D.L."/>
            <person name="Swayne D.E."/>
        </authorList>
    </citation>
    <scope>NUCLEOTIDE SEQUENCE [LARGE SCALE GENOMIC DNA]</scope>
    <source>
        <strain evidence="4">6</strain>
        <strain evidence="7">6(3)</strain>
    </source>
</reference>
<feature type="transmembrane region" description="Helical" evidence="1">
    <location>
        <begin position="137"/>
        <end position="158"/>
    </location>
</feature>
<gene>
    <name evidence="4" type="ORF">BAURA63_02686</name>
    <name evidence="3" type="ORF">CIK64_03325</name>
    <name evidence="2" type="ORF">CIK79_02175</name>
</gene>
<evidence type="ECO:0000313" key="2">
    <source>
        <dbReference type="EMBL" id="PCC17209.1"/>
    </source>
</evidence>
<feature type="transmembrane region" description="Helical" evidence="1">
    <location>
        <begin position="64"/>
        <end position="86"/>
    </location>
</feature>
<evidence type="ECO:0000313" key="6">
    <source>
        <dbReference type="Proteomes" id="UP000218377"/>
    </source>
</evidence>
<dbReference type="AlphaFoldDB" id="A0A2A3X0N0"/>
<evidence type="ECO:0000313" key="7">
    <source>
        <dbReference type="Proteomes" id="UP000234327"/>
    </source>
</evidence>
<name>A0A2A3X0N0_BREAU</name>
<organism evidence="2 6">
    <name type="scientific">Brevibacterium aurantiacum</name>
    <dbReference type="NCBI Taxonomy" id="273384"/>
    <lineage>
        <taxon>Bacteria</taxon>
        <taxon>Bacillati</taxon>
        <taxon>Actinomycetota</taxon>
        <taxon>Actinomycetes</taxon>
        <taxon>Micrococcales</taxon>
        <taxon>Brevibacteriaceae</taxon>
        <taxon>Brevibacterium</taxon>
    </lineage>
</organism>
<evidence type="ECO:0000313" key="5">
    <source>
        <dbReference type="Proteomes" id="UP000217564"/>
    </source>
</evidence>
<accession>A0A2H1JW45</accession>
<feature type="transmembrane region" description="Helical" evidence="1">
    <location>
        <begin position="170"/>
        <end position="194"/>
    </location>
</feature>
<dbReference type="EMBL" id="NRGX01000001">
    <property type="protein sequence ID" value="PCC17209.1"/>
    <property type="molecule type" value="Genomic_DNA"/>
</dbReference>
<dbReference type="Proteomes" id="UP000217564">
    <property type="component" value="Unassembled WGS sequence"/>
</dbReference>
<dbReference type="Proteomes" id="UP000218377">
    <property type="component" value="Unassembled WGS sequence"/>
</dbReference>
<evidence type="ECO:0000313" key="3">
    <source>
        <dbReference type="EMBL" id="PCC47898.1"/>
    </source>
</evidence>
<protein>
    <submittedName>
        <fullName evidence="2">Uncharacterized protein</fullName>
    </submittedName>
</protein>
<accession>A0A2A3X0N0</accession>
<sequence length="222" mass="24000">MTSGQKRPYAPDDEVNVCDAHADDADSRETGPAPTGLSARIDTAFEHSAGIDSMPLADVRERQVILRAIAIAYSLTQCTGLIAGLLLAASGLWWAALALALAVLIPDLIARRCARKRGVDLYWQSGAARNETSVRGLILSTLLIMGVGGLLTFNATYGHPLLTWSWHVNFPASAGTAVTMFVGALCGGTIGWFLRRRRYRAKLEASAERAADTEEHQTTEYR</sequence>
<dbReference type="Proteomes" id="UP000234327">
    <property type="component" value="Unassembled WGS sequence"/>
</dbReference>
<dbReference type="EMBL" id="FXYZ01000012">
    <property type="protein sequence ID" value="SMX91673.1"/>
    <property type="molecule type" value="Genomic_DNA"/>
</dbReference>
<evidence type="ECO:0000313" key="4">
    <source>
        <dbReference type="EMBL" id="SMX91673.1"/>
    </source>
</evidence>
<feature type="transmembrane region" description="Helical" evidence="1">
    <location>
        <begin position="92"/>
        <end position="110"/>
    </location>
</feature>
<reference evidence="5 6" key="1">
    <citation type="journal article" date="2017" name="Elife">
        <title>Extensive horizontal gene transfer in cheese-associated bacteria.</title>
        <authorList>
            <person name="Bonham K.S."/>
            <person name="Wolfe B.E."/>
            <person name="Dutton R.J."/>
        </authorList>
    </citation>
    <scope>NUCLEOTIDE SEQUENCE [LARGE SCALE GENOMIC DNA]</scope>
    <source>
        <strain evidence="3 5">947_7</strain>
        <strain evidence="2 6">JB5</strain>
    </source>
</reference>
<evidence type="ECO:0000256" key="1">
    <source>
        <dbReference type="SAM" id="Phobius"/>
    </source>
</evidence>
<dbReference type="RefSeq" id="WP_096157298.1">
    <property type="nucleotide sequence ID" value="NZ_CP025331.1"/>
</dbReference>
<keyword evidence="1" id="KW-0472">Membrane</keyword>